<dbReference type="EMBL" id="CP059734">
    <property type="protein sequence ID" value="WDE08712.1"/>
    <property type="molecule type" value="Genomic_DNA"/>
</dbReference>
<evidence type="ECO:0000313" key="1">
    <source>
        <dbReference type="EMBL" id="WDE08712.1"/>
    </source>
</evidence>
<evidence type="ECO:0000313" key="2">
    <source>
        <dbReference type="Proteomes" id="UP000032352"/>
    </source>
</evidence>
<organism evidence="1 2">
    <name type="scientific">Thalassomonas viridans</name>
    <dbReference type="NCBI Taxonomy" id="137584"/>
    <lineage>
        <taxon>Bacteria</taxon>
        <taxon>Pseudomonadati</taxon>
        <taxon>Pseudomonadota</taxon>
        <taxon>Gammaproteobacteria</taxon>
        <taxon>Alteromonadales</taxon>
        <taxon>Colwelliaceae</taxon>
        <taxon>Thalassomonas</taxon>
    </lineage>
</organism>
<dbReference type="Proteomes" id="UP000032352">
    <property type="component" value="Chromosome pTvir"/>
</dbReference>
<protein>
    <submittedName>
        <fullName evidence="1">Uncharacterized protein</fullName>
    </submittedName>
</protein>
<name>A0AAF0CAM3_9GAMM</name>
<proteinExistence type="predicted"/>
<reference evidence="1 2" key="1">
    <citation type="journal article" date="2015" name="Genome Announc.">
        <title>Draft Genome Sequences of Marine Isolates of Thalassomonas viridans and Thalassomonas actiniarum.</title>
        <authorList>
            <person name="Olonade I."/>
            <person name="van Zyl L.J."/>
            <person name="Trindade M."/>
        </authorList>
    </citation>
    <scope>NUCLEOTIDE SEQUENCE [LARGE SCALE GENOMIC DNA]</scope>
    <source>
        <strain evidence="1 2">XOM25</strain>
    </source>
</reference>
<dbReference type="AlphaFoldDB" id="A0AAF0CAM3"/>
<keyword evidence="2" id="KW-1185">Reference proteome</keyword>
<dbReference type="RefSeq" id="WP_044839800.1">
    <property type="nucleotide sequence ID" value="NZ_CP059734.1"/>
</dbReference>
<gene>
    <name evidence="1" type="ORF">SG34_032935</name>
</gene>
<sequence length="128" mass="14964">MTSSLHGAKTAKKELEKLAKRLNSEGLVPEQSYRRNHSNYPYLCYINNTIGLLASKNYHVIPIFIARASEHDQKHPAPEGFERYRELATEYLLKLTEFIDLYTEADLEHFKGYAVSFLEQYQSYRENT</sequence>
<accession>A0AAF0CAM3</accession>
<dbReference type="KEGG" id="tvd:SG34_032935"/>
<reference evidence="1 2" key="2">
    <citation type="journal article" date="2022" name="Mar. Drugs">
        <title>Bioassay-Guided Fractionation Leads to the Detection of Cholic Acid Generated by the Rare Thalassomonas sp.</title>
        <authorList>
            <person name="Pheiffer F."/>
            <person name="Schneider Y.K."/>
            <person name="Hansen E.H."/>
            <person name="Andersen J.H."/>
            <person name="Isaksson J."/>
            <person name="Busche T."/>
            <person name="R C."/>
            <person name="Kalinowski J."/>
            <person name="Zyl L.V."/>
            <person name="Trindade M."/>
        </authorList>
    </citation>
    <scope>NUCLEOTIDE SEQUENCE [LARGE SCALE GENOMIC DNA]</scope>
    <source>
        <strain evidence="1 2">XOM25</strain>
    </source>
</reference>